<evidence type="ECO:0000256" key="4">
    <source>
        <dbReference type="ARBA" id="ARBA00022475"/>
    </source>
</evidence>
<comment type="caution">
    <text evidence="11">The sequence shown here is derived from an EMBL/GenBank/DDBJ whole genome shotgun (WGS) entry which is preliminary data.</text>
</comment>
<dbReference type="Gene3D" id="1.20.1250.20">
    <property type="entry name" value="MFS general substrate transporter like domains"/>
    <property type="match status" value="1"/>
</dbReference>
<comment type="subcellular location">
    <subcellularLocation>
        <location evidence="1">Cell membrane</location>
        <topology evidence="1">Multi-pass membrane protein</topology>
    </subcellularLocation>
</comment>
<evidence type="ECO:0000256" key="5">
    <source>
        <dbReference type="ARBA" id="ARBA00022692"/>
    </source>
</evidence>
<evidence type="ECO:0000256" key="7">
    <source>
        <dbReference type="ARBA" id="ARBA00022989"/>
    </source>
</evidence>
<dbReference type="PROSITE" id="PS50850">
    <property type="entry name" value="MFS"/>
    <property type="match status" value="1"/>
</dbReference>
<evidence type="ECO:0000313" key="11">
    <source>
        <dbReference type="EMBL" id="RSE25691.1"/>
    </source>
</evidence>
<feature type="transmembrane region" description="Helical" evidence="9">
    <location>
        <begin position="367"/>
        <end position="390"/>
    </location>
</feature>
<sequence>MKFGPRENAFSCRLSRALTATHHETFLENSMSQTLENQVTQPVHWRVIAAAVAGNAFEVYDFVIYAYFAVYIGQAFFPVTGDYGSLLVATATFGVGFFTRPLGALFIGSYADRVGRKPAMILTVTLITLGTLGIAATPGYATIGMAAPVIIVLCRLIQGVALGGEVGPAASLLIESAPADKRGRYACWQIASQGIAVTVGGLFGVIITSSMSAENLQSWGWRLPFIFSLLMVPLTIYIRRNLPETLHESVKKEKSTANILKGMWRENRSLLLIGLGIMMVVSVTSQLINYMTSYAIKTLHLHPSVAQTSILIAGLISFFGALAAGRLCDRYGRKKVLILPVLALSVVVIPLFTWLHEAPDAARLLTVTFVVSTLITFPTTALLVVVPEMLPGKFRSTGTSLIYALGSALFGGSTHFILTALLAWTNHPVAPAYYVLFATAISLCAMSLLPESRRPEESAQPGHYLSSSRD</sequence>
<proteinExistence type="inferred from homology"/>
<evidence type="ECO:0000256" key="1">
    <source>
        <dbReference type="ARBA" id="ARBA00004651"/>
    </source>
</evidence>
<feature type="transmembrane region" description="Helical" evidence="9">
    <location>
        <begin position="270"/>
        <end position="292"/>
    </location>
</feature>
<evidence type="ECO:0000256" key="6">
    <source>
        <dbReference type="ARBA" id="ARBA00022847"/>
    </source>
</evidence>
<dbReference type="EMBL" id="RHXB01000007">
    <property type="protein sequence ID" value="RSE25691.1"/>
    <property type="molecule type" value="Genomic_DNA"/>
</dbReference>
<dbReference type="AlphaFoldDB" id="A0A427UYT3"/>
<feature type="transmembrane region" description="Helical" evidence="9">
    <location>
        <begin position="119"/>
        <end position="143"/>
    </location>
</feature>
<organism evidence="11 12">
    <name type="scientific">Atlantibacter subterraneus</name>
    <dbReference type="NCBI Taxonomy" id="255519"/>
    <lineage>
        <taxon>Bacteria</taxon>
        <taxon>Pseudomonadati</taxon>
        <taxon>Pseudomonadota</taxon>
        <taxon>Gammaproteobacteria</taxon>
        <taxon>Enterobacterales</taxon>
        <taxon>Enterobacteriaceae</taxon>
        <taxon>Atlantibacter</taxon>
    </lineage>
</organism>
<protein>
    <submittedName>
        <fullName evidence="11">MFS transporter</fullName>
    </submittedName>
</protein>
<evidence type="ECO:0000313" key="12">
    <source>
        <dbReference type="Proteomes" id="UP000275331"/>
    </source>
</evidence>
<feature type="transmembrane region" description="Helical" evidence="9">
    <location>
        <begin position="336"/>
        <end position="355"/>
    </location>
</feature>
<dbReference type="PANTHER" id="PTHR43528:SF3">
    <property type="entry name" value="CITRATE-PROTON SYMPORTER"/>
    <property type="match status" value="1"/>
</dbReference>
<dbReference type="GO" id="GO:0005886">
    <property type="term" value="C:plasma membrane"/>
    <property type="evidence" value="ECO:0007669"/>
    <property type="project" value="UniProtKB-SubCell"/>
</dbReference>
<feature type="transmembrane region" description="Helical" evidence="9">
    <location>
        <begin position="402"/>
        <end position="424"/>
    </location>
</feature>
<evidence type="ECO:0000259" key="10">
    <source>
        <dbReference type="PROSITE" id="PS50850"/>
    </source>
</evidence>
<dbReference type="InterPro" id="IPR036259">
    <property type="entry name" value="MFS_trans_sf"/>
</dbReference>
<keyword evidence="3" id="KW-0813">Transport</keyword>
<feature type="transmembrane region" description="Helical" evidence="9">
    <location>
        <begin position="304"/>
        <end position="324"/>
    </location>
</feature>
<reference evidence="11 12" key="1">
    <citation type="submission" date="2018-10" db="EMBL/GenBank/DDBJ databases">
        <title>Transmission dynamics of multidrug resistant bacteria on intensive care unit surfaces.</title>
        <authorList>
            <person name="D'Souza A.W."/>
            <person name="Potter R.F."/>
            <person name="Wallace M."/>
            <person name="Shupe A."/>
            <person name="Patel S."/>
            <person name="Sun S."/>
            <person name="Gul D."/>
            <person name="Kwon J.H."/>
            <person name="Andleeb S."/>
            <person name="Burnham C.-A.D."/>
            <person name="Dantas G."/>
        </authorList>
    </citation>
    <scope>NUCLEOTIDE SEQUENCE [LARGE SCALE GENOMIC DNA]</scope>
    <source>
        <strain evidence="11 12">AS_373</strain>
    </source>
</reference>
<evidence type="ECO:0000256" key="3">
    <source>
        <dbReference type="ARBA" id="ARBA00022448"/>
    </source>
</evidence>
<dbReference type="InterPro" id="IPR005829">
    <property type="entry name" value="Sugar_transporter_CS"/>
</dbReference>
<dbReference type="OrthoDB" id="3690818at2"/>
<evidence type="ECO:0000256" key="8">
    <source>
        <dbReference type="ARBA" id="ARBA00023136"/>
    </source>
</evidence>
<dbReference type="SUPFAM" id="SSF103473">
    <property type="entry name" value="MFS general substrate transporter"/>
    <property type="match status" value="1"/>
</dbReference>
<keyword evidence="5 9" id="KW-0812">Transmembrane</keyword>
<accession>A0A427UYT3</accession>
<evidence type="ECO:0000256" key="9">
    <source>
        <dbReference type="SAM" id="Phobius"/>
    </source>
</evidence>
<keyword evidence="6" id="KW-0769">Symport</keyword>
<dbReference type="PANTHER" id="PTHR43528">
    <property type="entry name" value="ALPHA-KETOGLUTARATE PERMEASE"/>
    <property type="match status" value="1"/>
</dbReference>
<keyword evidence="7 9" id="KW-1133">Transmembrane helix</keyword>
<feature type="transmembrane region" description="Helical" evidence="9">
    <location>
        <begin position="186"/>
        <end position="207"/>
    </location>
</feature>
<feature type="transmembrane region" description="Helical" evidence="9">
    <location>
        <begin position="149"/>
        <end position="174"/>
    </location>
</feature>
<feature type="domain" description="Major facilitator superfamily (MFS) profile" evidence="10">
    <location>
        <begin position="47"/>
        <end position="453"/>
    </location>
</feature>
<keyword evidence="8 9" id="KW-0472">Membrane</keyword>
<keyword evidence="4" id="KW-1003">Cell membrane</keyword>
<feature type="transmembrane region" description="Helical" evidence="9">
    <location>
        <begin position="219"/>
        <end position="238"/>
    </location>
</feature>
<evidence type="ECO:0000256" key="2">
    <source>
        <dbReference type="ARBA" id="ARBA00008240"/>
    </source>
</evidence>
<dbReference type="InterPro" id="IPR020846">
    <property type="entry name" value="MFS_dom"/>
</dbReference>
<dbReference type="PROSITE" id="PS00217">
    <property type="entry name" value="SUGAR_TRANSPORT_2"/>
    <property type="match status" value="1"/>
</dbReference>
<comment type="similarity">
    <text evidence="2">Belongs to the major facilitator superfamily. Metabolite:H+ Symporter (MHS) family (TC 2.A.1.6) family.</text>
</comment>
<feature type="transmembrane region" description="Helical" evidence="9">
    <location>
        <begin position="430"/>
        <end position="449"/>
    </location>
</feature>
<dbReference type="InterPro" id="IPR011701">
    <property type="entry name" value="MFS"/>
</dbReference>
<dbReference type="InterPro" id="IPR051084">
    <property type="entry name" value="H+-coupled_symporters"/>
</dbReference>
<dbReference type="Proteomes" id="UP000275331">
    <property type="component" value="Unassembled WGS sequence"/>
</dbReference>
<dbReference type="Pfam" id="PF07690">
    <property type="entry name" value="MFS_1"/>
    <property type="match status" value="1"/>
</dbReference>
<name>A0A427UYT3_9ENTR</name>
<dbReference type="GO" id="GO:0015293">
    <property type="term" value="F:symporter activity"/>
    <property type="evidence" value="ECO:0007669"/>
    <property type="project" value="UniProtKB-KW"/>
</dbReference>
<feature type="transmembrane region" description="Helical" evidence="9">
    <location>
        <begin position="83"/>
        <end position="107"/>
    </location>
</feature>
<gene>
    <name evidence="11" type="ORF">EGT71_12235</name>
</gene>